<protein>
    <submittedName>
        <fullName evidence="1">Protein ltv1</fullName>
    </submittedName>
</protein>
<organism evidence="1 2">
    <name type="scientific">Spiromyces aspiralis</name>
    <dbReference type="NCBI Taxonomy" id="68401"/>
    <lineage>
        <taxon>Eukaryota</taxon>
        <taxon>Fungi</taxon>
        <taxon>Fungi incertae sedis</taxon>
        <taxon>Zoopagomycota</taxon>
        <taxon>Kickxellomycotina</taxon>
        <taxon>Kickxellomycetes</taxon>
        <taxon>Kickxellales</taxon>
        <taxon>Kickxellaceae</taxon>
        <taxon>Spiromyces</taxon>
    </lineage>
</organism>
<feature type="non-terminal residue" evidence="1">
    <location>
        <position position="527"/>
    </location>
</feature>
<accession>A0ACC1HS19</accession>
<reference evidence="1" key="1">
    <citation type="submission" date="2022-06" db="EMBL/GenBank/DDBJ databases">
        <title>Phylogenomic reconstructions and comparative analyses of Kickxellomycotina fungi.</title>
        <authorList>
            <person name="Reynolds N.K."/>
            <person name="Stajich J.E."/>
            <person name="Barry K."/>
            <person name="Grigoriev I.V."/>
            <person name="Crous P."/>
            <person name="Smith M.E."/>
        </authorList>
    </citation>
    <scope>NUCLEOTIDE SEQUENCE</scope>
    <source>
        <strain evidence="1">RSA 2271</strain>
    </source>
</reference>
<comment type="caution">
    <text evidence="1">The sequence shown here is derived from an EMBL/GenBank/DDBJ whole genome shotgun (WGS) entry which is preliminary data.</text>
</comment>
<evidence type="ECO:0000313" key="1">
    <source>
        <dbReference type="EMBL" id="KAJ1679349.1"/>
    </source>
</evidence>
<gene>
    <name evidence="1" type="primary">LTV1</name>
    <name evidence="1" type="ORF">EV182_002236</name>
</gene>
<evidence type="ECO:0000313" key="2">
    <source>
        <dbReference type="Proteomes" id="UP001145114"/>
    </source>
</evidence>
<keyword evidence="2" id="KW-1185">Reference proteome</keyword>
<dbReference type="EMBL" id="JAMZIH010000438">
    <property type="protein sequence ID" value="KAJ1679349.1"/>
    <property type="molecule type" value="Genomic_DNA"/>
</dbReference>
<sequence length="527" mass="58891">MGKPSHRFLDPKTARHFAVVHRSVDDPLVFEERGSTHVLQEYVPRNVLKHRRRRGDQKGTEPRSQEDIEQNVGKAALYGVHYNDSDYDYTQHLKAIGTSPNGAFVSAKSEDDEVRKKTGNGGFQLKRADEGCASGTARVDLPESALPSDYKMDVQGEALPSGLQPYMDPDLREVLEALQDVDLASGDAGEGIDDDFLDKLNASDSEFSGEPEERDHDEYGSDENWGLAVDEDGHVDADDLFAHIRKLKQHGKLNIPSYDDDGSLESGSEDGRPTKQSGPRTIRSGYSMSSSAMYRNEKLTLLDDQFDRIEQEYYQDYDSDNDEDGGELGEITGIDEAGRERKMVEYRQDLESMLDEFLGNYEFVGPKLVPKIGGDTEVEKLSTLRNVLLANDKGAVESRKLLLKRALQQRIEGKDKSKDKVTNVDYIDMSKEAVNKRPAWDCETIISSYSTLENHPALIKDEAAPKIRISKKSGMPIRQTGGDEDETSDDSSCEEAKPKVNKGVARSKAETKEEKKARKAAIKEEKR</sequence>
<name>A0ACC1HS19_9FUNG</name>
<dbReference type="Proteomes" id="UP001145114">
    <property type="component" value="Unassembled WGS sequence"/>
</dbReference>
<proteinExistence type="predicted"/>